<feature type="compositionally biased region" description="Acidic residues" evidence="4">
    <location>
        <begin position="698"/>
        <end position="710"/>
    </location>
</feature>
<dbReference type="SMART" id="SM01183">
    <property type="entry name" value="EF1G"/>
    <property type="match status" value="1"/>
</dbReference>
<feature type="compositionally biased region" description="Basic and acidic residues" evidence="4">
    <location>
        <begin position="400"/>
        <end position="426"/>
    </location>
</feature>
<dbReference type="PROSITE" id="PS50405">
    <property type="entry name" value="GST_CTER"/>
    <property type="match status" value="1"/>
</dbReference>
<dbReference type="PROSITE" id="PS50040">
    <property type="entry name" value="EF1G_C"/>
    <property type="match status" value="1"/>
</dbReference>
<name>A0AAE1QPH1_9SOLA</name>
<feature type="compositionally biased region" description="Basic residues" evidence="4">
    <location>
        <begin position="578"/>
        <end position="593"/>
    </location>
</feature>
<keyword evidence="9" id="KW-1185">Reference proteome</keyword>
<evidence type="ECO:0000313" key="9">
    <source>
        <dbReference type="Proteomes" id="UP001291623"/>
    </source>
</evidence>
<dbReference type="Pfam" id="PF00647">
    <property type="entry name" value="EF1G"/>
    <property type="match status" value="1"/>
</dbReference>
<feature type="compositionally biased region" description="Basic residues" evidence="4">
    <location>
        <begin position="482"/>
        <end position="498"/>
    </location>
</feature>
<gene>
    <name evidence="8" type="ORF">RND71_044077</name>
</gene>
<feature type="compositionally biased region" description="Acidic residues" evidence="4">
    <location>
        <begin position="461"/>
        <end position="479"/>
    </location>
</feature>
<evidence type="ECO:0000259" key="7">
    <source>
        <dbReference type="PROSITE" id="PS50405"/>
    </source>
</evidence>
<protein>
    <recommendedName>
        <fullName evidence="10">Elongation factor 1-gamma</fullName>
    </recommendedName>
</protein>
<feature type="compositionally biased region" description="Acidic residues" evidence="4">
    <location>
        <begin position="506"/>
        <end position="523"/>
    </location>
</feature>
<keyword evidence="1 3" id="KW-0251">Elongation factor</keyword>
<evidence type="ECO:0000256" key="1">
    <source>
        <dbReference type="ARBA" id="ARBA00022768"/>
    </source>
</evidence>
<dbReference type="Gene3D" id="3.30.70.1010">
    <property type="entry name" value="Translation elongation factor EF1B, gamma chain, conserved domain"/>
    <property type="match status" value="1"/>
</dbReference>
<dbReference type="SUPFAM" id="SSF89942">
    <property type="entry name" value="eEF1-gamma domain"/>
    <property type="match status" value="1"/>
</dbReference>
<feature type="compositionally biased region" description="Basic and acidic residues" evidence="4">
    <location>
        <begin position="739"/>
        <end position="750"/>
    </location>
</feature>
<dbReference type="InterPro" id="IPR036249">
    <property type="entry name" value="Thioredoxin-like_sf"/>
</dbReference>
<feature type="domain" description="GST N-terminal" evidence="6">
    <location>
        <begin position="9"/>
        <end position="91"/>
    </location>
</feature>
<dbReference type="InterPro" id="IPR001662">
    <property type="entry name" value="EF1B_G_C"/>
</dbReference>
<feature type="compositionally biased region" description="Basic residues" evidence="4">
    <location>
        <begin position="527"/>
        <end position="536"/>
    </location>
</feature>
<dbReference type="Pfam" id="PF00043">
    <property type="entry name" value="GST_C"/>
    <property type="match status" value="1"/>
</dbReference>
<dbReference type="GO" id="GO:0005634">
    <property type="term" value="C:nucleus"/>
    <property type="evidence" value="ECO:0007669"/>
    <property type="project" value="TreeGrafter"/>
</dbReference>
<dbReference type="SFLD" id="SFLDS00019">
    <property type="entry name" value="Glutathione_Transferase_(cytos"/>
    <property type="match status" value="1"/>
</dbReference>
<feature type="compositionally biased region" description="Acidic residues" evidence="4">
    <location>
        <begin position="427"/>
        <end position="445"/>
    </location>
</feature>
<feature type="domain" description="EF-1-gamma C-terminal" evidence="5">
    <location>
        <begin position="236"/>
        <end position="395"/>
    </location>
</feature>
<evidence type="ECO:0000313" key="8">
    <source>
        <dbReference type="EMBL" id="KAK4336991.1"/>
    </source>
</evidence>
<feature type="compositionally biased region" description="Acidic residues" evidence="4">
    <location>
        <begin position="562"/>
        <end position="571"/>
    </location>
</feature>
<dbReference type="PROSITE" id="PS50404">
    <property type="entry name" value="GST_NTER"/>
    <property type="match status" value="1"/>
</dbReference>
<feature type="domain" description="GST C-terminal" evidence="7">
    <location>
        <begin position="92"/>
        <end position="219"/>
    </location>
</feature>
<dbReference type="Pfam" id="PF02798">
    <property type="entry name" value="GST_N"/>
    <property type="match status" value="1"/>
</dbReference>
<dbReference type="Pfam" id="PF10283">
    <property type="entry name" value="zf-CCHH"/>
    <property type="match status" value="1"/>
</dbReference>
<dbReference type="PANTHER" id="PTHR43986">
    <property type="entry name" value="ELONGATION FACTOR 1-GAMMA"/>
    <property type="match status" value="1"/>
</dbReference>
<dbReference type="Proteomes" id="UP001291623">
    <property type="component" value="Unassembled WGS sequence"/>
</dbReference>
<dbReference type="InterPro" id="IPR004045">
    <property type="entry name" value="Glutathione_S-Trfase_N"/>
</dbReference>
<evidence type="ECO:0000256" key="3">
    <source>
        <dbReference type="PROSITE-ProRule" id="PRU00519"/>
    </source>
</evidence>
<dbReference type="InterPro" id="IPR010987">
    <property type="entry name" value="Glutathione-S-Trfase_C-like"/>
</dbReference>
<evidence type="ECO:0000259" key="5">
    <source>
        <dbReference type="PROSITE" id="PS50040"/>
    </source>
</evidence>
<dbReference type="SUPFAM" id="SSF47616">
    <property type="entry name" value="GST C-terminal domain-like"/>
    <property type="match status" value="1"/>
</dbReference>
<evidence type="ECO:0000256" key="4">
    <source>
        <dbReference type="SAM" id="MobiDB-lite"/>
    </source>
</evidence>
<proteinExistence type="predicted"/>
<evidence type="ECO:0000256" key="2">
    <source>
        <dbReference type="ARBA" id="ARBA00022917"/>
    </source>
</evidence>
<dbReference type="InterPro" id="IPR050802">
    <property type="entry name" value="EF-GSTs"/>
</dbReference>
<dbReference type="GO" id="GO:0003746">
    <property type="term" value="F:translation elongation factor activity"/>
    <property type="evidence" value="ECO:0007669"/>
    <property type="project" value="UniProtKB-UniRule"/>
</dbReference>
<accession>A0AAE1QPH1</accession>
<dbReference type="InterPro" id="IPR004046">
    <property type="entry name" value="GST_C"/>
</dbReference>
<dbReference type="Gene3D" id="3.40.30.10">
    <property type="entry name" value="Glutaredoxin"/>
    <property type="match status" value="1"/>
</dbReference>
<evidence type="ECO:0000259" key="6">
    <source>
        <dbReference type="PROSITE" id="PS50404"/>
    </source>
</evidence>
<dbReference type="InterPro" id="IPR040079">
    <property type="entry name" value="Glutathione_S-Trfase"/>
</dbReference>
<sequence>MLNAPELSKSNFLNLLPKNFRAYKALVAAKFSGTPVEVASDFKYGETNKTDDFLNKFPLGKTPALETKDGQFISDHNAISFYLANDQLRGSDVVTQSQVLQWLSFADNELLQSVVTLVFPVLKILQVSGDEMKKANEQLTKSINALEKSLNNKKFLVGNQVTLADFAVATYLIPLLQHVWDNEKLAKFKNVNQWFENLIKGDEFSVLGDLKLKQAKKSAAPAQAAAGDEESLVPKPKDPFAKFPKSDFDMDAFKREYSNKSEDESIKYFWEKFDKENYSIWYCEYLYPQELTKVFMSCNLIGGMMQRLDRMRKHAFGSMCLFGEDNNSTISGVWFWKGHELAFTLADDLTIDYESYSWKKLDPDAPETKKLVDEYFRWEGEFGDDASKVKAKSNGNSVIHKSEDTNGSSKVDKKNDEHASQDKEKDESDEEEEEEEDELEDLESEEEKKPKSKKPKKAVSEEEDNDEEYNEDDDDEEEEYHSKKKTSHRGRPSRRAATKKQQVTYDDFDNESEEEVWSEESEDERAVKKKTKRGKKKSDSEDSDWEMEHKGKSRRSSRKNDDSDEESESDWENEHKGGRSRKQKAKPTRKSGRAKNTPSRKSSRRKKASSESEEDVSEDEKVVRKPCKDKKRCLRKNPAHIKQFSHPGDSDFESDEGSISKESESEGEEDQTPKKKQLKGRPKRESAKKSIAKRRRDEEDESEESEDEEEKPTKKKLKNKSEDEEIEEEEEEEEEDLDELKSEAKKFVKA</sequence>
<evidence type="ECO:0008006" key="10">
    <source>
        <dbReference type="Google" id="ProtNLM"/>
    </source>
</evidence>
<dbReference type="AlphaFoldDB" id="A0AAE1QPH1"/>
<dbReference type="InterPro" id="IPR019406">
    <property type="entry name" value="APLF_PBZ"/>
</dbReference>
<feature type="region of interest" description="Disordered" evidence="4">
    <location>
        <begin position="387"/>
        <end position="750"/>
    </location>
</feature>
<keyword evidence="2 3" id="KW-0648">Protein biosynthesis</keyword>
<dbReference type="InterPro" id="IPR036433">
    <property type="entry name" value="EF1B_G_C_sf"/>
</dbReference>
<feature type="compositionally biased region" description="Basic residues" evidence="4">
    <location>
        <begin position="624"/>
        <end position="639"/>
    </location>
</feature>
<dbReference type="FunFam" id="1.20.1050.10:FF:000006">
    <property type="entry name" value="Elongation factor 1 gamma"/>
    <property type="match status" value="1"/>
</dbReference>
<dbReference type="GO" id="GO:0005737">
    <property type="term" value="C:cytoplasm"/>
    <property type="evidence" value="ECO:0007669"/>
    <property type="project" value="TreeGrafter"/>
</dbReference>
<dbReference type="CDD" id="cd03044">
    <property type="entry name" value="GST_N_EF1Bgamma"/>
    <property type="match status" value="1"/>
</dbReference>
<dbReference type="Gene3D" id="1.20.1050.10">
    <property type="match status" value="1"/>
</dbReference>
<dbReference type="SFLD" id="SFLDG00358">
    <property type="entry name" value="Main_(cytGST)"/>
    <property type="match status" value="1"/>
</dbReference>
<organism evidence="8 9">
    <name type="scientific">Anisodus tanguticus</name>
    <dbReference type="NCBI Taxonomy" id="243964"/>
    <lineage>
        <taxon>Eukaryota</taxon>
        <taxon>Viridiplantae</taxon>
        <taxon>Streptophyta</taxon>
        <taxon>Embryophyta</taxon>
        <taxon>Tracheophyta</taxon>
        <taxon>Spermatophyta</taxon>
        <taxon>Magnoliopsida</taxon>
        <taxon>eudicotyledons</taxon>
        <taxon>Gunneridae</taxon>
        <taxon>Pentapetalae</taxon>
        <taxon>asterids</taxon>
        <taxon>lamiids</taxon>
        <taxon>Solanales</taxon>
        <taxon>Solanaceae</taxon>
        <taxon>Solanoideae</taxon>
        <taxon>Hyoscyameae</taxon>
        <taxon>Anisodus</taxon>
    </lineage>
</organism>
<dbReference type="InterPro" id="IPR036282">
    <property type="entry name" value="Glutathione-S-Trfase_C_sf"/>
</dbReference>
<dbReference type="PANTHER" id="PTHR43986:SF1">
    <property type="entry name" value="ELONGATION FACTOR 1-GAMMA"/>
    <property type="match status" value="1"/>
</dbReference>
<comment type="caution">
    <text evidence="8">The sequence shown here is derived from an EMBL/GenBank/DDBJ whole genome shotgun (WGS) entry which is preliminary data.</text>
</comment>
<feature type="compositionally biased region" description="Acidic residues" evidence="4">
    <location>
        <begin position="722"/>
        <end position="738"/>
    </location>
</feature>
<dbReference type="CDD" id="cd03181">
    <property type="entry name" value="GST_C_EF1Bgamma_like"/>
    <property type="match status" value="1"/>
</dbReference>
<reference evidence="8" key="1">
    <citation type="submission" date="2023-12" db="EMBL/GenBank/DDBJ databases">
        <title>Genome assembly of Anisodus tanguticus.</title>
        <authorList>
            <person name="Wang Y.-J."/>
        </authorList>
    </citation>
    <scope>NUCLEOTIDE SEQUENCE</scope>
    <source>
        <strain evidence="8">KB-2021</strain>
        <tissue evidence="8">Leaf</tissue>
    </source>
</reference>
<dbReference type="EMBL" id="JAVYJV010000067">
    <property type="protein sequence ID" value="KAK4336991.1"/>
    <property type="molecule type" value="Genomic_DNA"/>
</dbReference>
<dbReference type="SUPFAM" id="SSF52833">
    <property type="entry name" value="Thioredoxin-like"/>
    <property type="match status" value="1"/>
</dbReference>
<dbReference type="FunFam" id="3.30.70.1010:FF:000001">
    <property type="entry name" value="Elongation factor 1-gamma 1"/>
    <property type="match status" value="1"/>
</dbReference>